<feature type="compositionally biased region" description="Low complexity" evidence="9">
    <location>
        <begin position="93"/>
        <end position="112"/>
    </location>
</feature>
<dbReference type="SUPFAM" id="SSF52777">
    <property type="entry name" value="CoA-dependent acyltransferases"/>
    <property type="match status" value="1"/>
</dbReference>
<dbReference type="Pfam" id="PF00198">
    <property type="entry name" value="2-oxoacid_dh"/>
    <property type="match status" value="1"/>
</dbReference>
<reference evidence="13" key="1">
    <citation type="submission" date="2009-08" db="EMBL/GenBank/DDBJ databases">
        <title>The complete genome of Chitinophaga pinensis DSM 2588.</title>
        <authorList>
            <consortium name="US DOE Joint Genome Institute (JGI-PGF)"/>
            <person name="Lucas S."/>
            <person name="Copeland A."/>
            <person name="Lapidus A."/>
            <person name="Glavina del Rio T."/>
            <person name="Dalin E."/>
            <person name="Tice H."/>
            <person name="Bruce D."/>
            <person name="Goodwin L."/>
            <person name="Pitluck S."/>
            <person name="Kyrpides N."/>
            <person name="Mavromatis K."/>
            <person name="Ivanova N."/>
            <person name="Mikhailova N."/>
            <person name="Sims D."/>
            <person name="Meinche L."/>
            <person name="Brettin T."/>
            <person name="Detter J.C."/>
            <person name="Han C."/>
            <person name="Larimer F."/>
            <person name="Land M."/>
            <person name="Hauser L."/>
            <person name="Markowitz V."/>
            <person name="Cheng J.-F."/>
            <person name="Hugenholtz P."/>
            <person name="Woyke T."/>
            <person name="Wu D."/>
            <person name="Spring S."/>
            <person name="Klenk H.-P."/>
            <person name="Eisen J.A."/>
        </authorList>
    </citation>
    <scope>NUCLEOTIDE SEQUENCE [LARGE SCALE GENOMIC DNA]</scope>
    <source>
        <strain evidence="13">ATCC 43595 / DSM 2588 / LMG 13176 / NBRC 15968 / NCIMB 11800 / UQM 2034</strain>
    </source>
</reference>
<dbReference type="OrthoDB" id="9805770at2"/>
<keyword evidence="3 8" id="KW-0808">Transferase</keyword>
<feature type="region of interest" description="Disordered" evidence="9">
    <location>
        <begin position="224"/>
        <end position="258"/>
    </location>
</feature>
<dbReference type="CDD" id="cd06849">
    <property type="entry name" value="lipoyl_domain"/>
    <property type="match status" value="2"/>
</dbReference>
<dbReference type="Gene3D" id="3.30.559.10">
    <property type="entry name" value="Chloramphenicol acetyltransferase-like domain"/>
    <property type="match status" value="1"/>
</dbReference>
<evidence type="ECO:0000256" key="1">
    <source>
        <dbReference type="ARBA" id="ARBA00007317"/>
    </source>
</evidence>
<feature type="domain" description="Lipoyl-binding" evidence="10">
    <location>
        <begin position="129"/>
        <end position="204"/>
    </location>
</feature>
<keyword evidence="4 8" id="KW-0450">Lipoyl</keyword>
<dbReference type="PROSITE" id="PS51826">
    <property type="entry name" value="PSBD"/>
    <property type="match status" value="1"/>
</dbReference>
<proteinExistence type="inferred from homology"/>
<keyword evidence="5 8" id="KW-0012">Acyltransferase</keyword>
<evidence type="ECO:0000256" key="2">
    <source>
        <dbReference type="ARBA" id="ARBA00011484"/>
    </source>
</evidence>
<dbReference type="GO" id="GO:0045254">
    <property type="term" value="C:pyruvate dehydrogenase complex"/>
    <property type="evidence" value="ECO:0007669"/>
    <property type="project" value="UniProtKB-UniRule"/>
</dbReference>
<dbReference type="InterPro" id="IPR000089">
    <property type="entry name" value="Biotin_lipoyl"/>
</dbReference>
<dbReference type="FunFam" id="3.30.559.10:FF:000003">
    <property type="entry name" value="Acetyltransferase component of pyruvate dehydrogenase complex"/>
    <property type="match status" value="1"/>
</dbReference>
<feature type="domain" description="Peripheral subunit-binding (PSBD)" evidence="11">
    <location>
        <begin position="256"/>
        <end position="293"/>
    </location>
</feature>
<dbReference type="GO" id="GO:0006086">
    <property type="term" value="P:pyruvate decarboxylation to acetyl-CoA"/>
    <property type="evidence" value="ECO:0007669"/>
    <property type="project" value="InterPro"/>
</dbReference>
<evidence type="ECO:0000256" key="5">
    <source>
        <dbReference type="ARBA" id="ARBA00023315"/>
    </source>
</evidence>
<evidence type="ECO:0000256" key="4">
    <source>
        <dbReference type="ARBA" id="ARBA00022823"/>
    </source>
</evidence>
<dbReference type="RefSeq" id="WP_012794649.1">
    <property type="nucleotide sequence ID" value="NC_013132.1"/>
</dbReference>
<gene>
    <name evidence="12" type="ordered locus">Cpin_7085</name>
</gene>
<dbReference type="EC" id="2.3.1.12" evidence="8"/>
<comment type="function">
    <text evidence="6">The pyruvate dehydrogenase complex catalyzes the overall conversion of pyruvate to acetyl-CoA and CO(2). It contains multiple copies of three enzymatic components: pyruvate dehydrogenase (E1), dihydrolipoamide acetyltransferase (E2) and lipoamide dehydrogenase (E3).</text>
</comment>
<accession>A0A979GBN7</accession>
<dbReference type="SUPFAM" id="SSF47005">
    <property type="entry name" value="Peripheral subunit-binding domain of 2-oxo acid dehydrogenase complex"/>
    <property type="match status" value="1"/>
</dbReference>
<evidence type="ECO:0000256" key="3">
    <source>
        <dbReference type="ARBA" id="ARBA00022679"/>
    </source>
</evidence>
<dbReference type="InterPro" id="IPR004167">
    <property type="entry name" value="PSBD"/>
</dbReference>
<comment type="similarity">
    <text evidence="1 8">Belongs to the 2-oxoacid dehydrogenase family.</text>
</comment>
<dbReference type="Gene3D" id="2.40.50.100">
    <property type="match status" value="2"/>
</dbReference>
<dbReference type="AlphaFoldDB" id="A0A979GBN7"/>
<dbReference type="InterPro" id="IPR045257">
    <property type="entry name" value="E2/Pdx1"/>
</dbReference>
<dbReference type="GO" id="GO:0004742">
    <property type="term" value="F:dihydrolipoyllysine-residue acetyltransferase activity"/>
    <property type="evidence" value="ECO:0007669"/>
    <property type="project" value="UniProtKB-UniRule"/>
</dbReference>
<reference evidence="12 13" key="2">
    <citation type="journal article" date="2010" name="Stand. Genomic Sci.">
        <title>Complete genome sequence of Chitinophaga pinensis type strain (UQM 2034).</title>
        <authorList>
            <person name="Glavina Del Rio T."/>
            <person name="Abt B."/>
            <person name="Spring S."/>
            <person name="Lapidus A."/>
            <person name="Nolan M."/>
            <person name="Tice H."/>
            <person name="Copeland A."/>
            <person name="Cheng J.F."/>
            <person name="Chen F."/>
            <person name="Bruce D."/>
            <person name="Goodwin L."/>
            <person name="Pitluck S."/>
            <person name="Ivanova N."/>
            <person name="Mavromatis K."/>
            <person name="Mikhailova N."/>
            <person name="Pati A."/>
            <person name="Chen A."/>
            <person name="Palaniappan K."/>
            <person name="Land M."/>
            <person name="Hauser L."/>
            <person name="Chang Y.J."/>
            <person name="Jeffries C.D."/>
            <person name="Chain P."/>
            <person name="Saunders E."/>
            <person name="Detter J.C."/>
            <person name="Brettin T."/>
            <person name="Rohde M."/>
            <person name="Goker M."/>
            <person name="Bristow J."/>
            <person name="Eisen J.A."/>
            <person name="Markowitz V."/>
            <person name="Hugenholtz P."/>
            <person name="Kyrpides N.C."/>
            <person name="Klenk H.P."/>
            <person name="Lucas S."/>
        </authorList>
    </citation>
    <scope>NUCLEOTIDE SEQUENCE [LARGE SCALE GENOMIC DNA]</scope>
    <source>
        <strain evidence="13">ATCC 43595 / DSM 2588 / LMG 13176 / NBRC 15968 / NCIMB 11800 / UQM 2034</strain>
    </source>
</reference>
<evidence type="ECO:0000259" key="11">
    <source>
        <dbReference type="PROSITE" id="PS51826"/>
    </source>
</evidence>
<dbReference type="NCBIfam" id="TIGR01349">
    <property type="entry name" value="PDHac_trf_mito"/>
    <property type="match status" value="1"/>
</dbReference>
<dbReference type="Pfam" id="PF02817">
    <property type="entry name" value="E3_binding"/>
    <property type="match status" value="1"/>
</dbReference>
<feature type="region of interest" description="Disordered" evidence="9">
    <location>
        <begin position="86"/>
        <end position="112"/>
    </location>
</feature>
<dbReference type="PROSITE" id="PS50968">
    <property type="entry name" value="BIOTINYL_LIPOYL"/>
    <property type="match status" value="2"/>
</dbReference>
<feature type="compositionally biased region" description="Low complexity" evidence="9">
    <location>
        <begin position="224"/>
        <end position="244"/>
    </location>
</feature>
<comment type="catalytic activity">
    <reaction evidence="7 8">
        <text>N(6)-[(R)-dihydrolipoyl]-L-lysyl-[protein] + acetyl-CoA = N(6)-[(R)-S(8)-acetyldihydrolipoyl]-L-lysyl-[protein] + CoA</text>
        <dbReference type="Rhea" id="RHEA:17017"/>
        <dbReference type="Rhea" id="RHEA-COMP:10475"/>
        <dbReference type="Rhea" id="RHEA-COMP:10478"/>
        <dbReference type="ChEBI" id="CHEBI:57287"/>
        <dbReference type="ChEBI" id="CHEBI:57288"/>
        <dbReference type="ChEBI" id="CHEBI:83100"/>
        <dbReference type="ChEBI" id="CHEBI:83111"/>
        <dbReference type="EC" id="2.3.1.12"/>
    </reaction>
</comment>
<dbReference type="InterPro" id="IPR006257">
    <property type="entry name" value="LAT1"/>
</dbReference>
<evidence type="ECO:0000256" key="6">
    <source>
        <dbReference type="ARBA" id="ARBA00025211"/>
    </source>
</evidence>
<dbReference type="Pfam" id="PF00364">
    <property type="entry name" value="Biotin_lipoyl"/>
    <property type="match status" value="2"/>
</dbReference>
<dbReference type="KEGG" id="cpi:Cpin_7085"/>
<evidence type="ECO:0000256" key="9">
    <source>
        <dbReference type="SAM" id="MobiDB-lite"/>
    </source>
</evidence>
<keyword evidence="12" id="KW-0670">Pyruvate</keyword>
<evidence type="ECO:0000259" key="10">
    <source>
        <dbReference type="PROSITE" id="PS50968"/>
    </source>
</evidence>
<dbReference type="PANTHER" id="PTHR23151:SF90">
    <property type="entry name" value="DIHYDROLIPOYLLYSINE-RESIDUE ACETYLTRANSFERASE COMPONENT OF PYRUVATE DEHYDROGENASE COMPLEX, MITOCHONDRIAL-RELATED"/>
    <property type="match status" value="1"/>
</dbReference>
<feature type="domain" description="Lipoyl-binding" evidence="10">
    <location>
        <begin position="2"/>
        <end position="77"/>
    </location>
</feature>
<dbReference type="PANTHER" id="PTHR23151">
    <property type="entry name" value="DIHYDROLIPOAMIDE ACETYL/SUCCINYL-TRANSFERASE-RELATED"/>
    <property type="match status" value="1"/>
</dbReference>
<evidence type="ECO:0000256" key="7">
    <source>
        <dbReference type="ARBA" id="ARBA00048370"/>
    </source>
</evidence>
<organism evidence="12 13">
    <name type="scientific">Chitinophaga pinensis (strain ATCC 43595 / DSM 2588 / LMG 13176 / NBRC 15968 / NCIMB 11800 / UQM 2034)</name>
    <dbReference type="NCBI Taxonomy" id="485918"/>
    <lineage>
        <taxon>Bacteria</taxon>
        <taxon>Pseudomonadati</taxon>
        <taxon>Bacteroidota</taxon>
        <taxon>Chitinophagia</taxon>
        <taxon>Chitinophagales</taxon>
        <taxon>Chitinophagaceae</taxon>
        <taxon>Chitinophaga</taxon>
    </lineage>
</organism>
<dbReference type="EMBL" id="CP001699">
    <property type="protein sequence ID" value="ACU64486.1"/>
    <property type="molecule type" value="Genomic_DNA"/>
</dbReference>
<dbReference type="Proteomes" id="UP000002215">
    <property type="component" value="Chromosome"/>
</dbReference>
<dbReference type="SUPFAM" id="SSF51230">
    <property type="entry name" value="Single hybrid motif"/>
    <property type="match status" value="2"/>
</dbReference>
<dbReference type="InterPro" id="IPR001078">
    <property type="entry name" value="2-oxoacid_DH_actylTfrase"/>
</dbReference>
<evidence type="ECO:0000313" key="12">
    <source>
        <dbReference type="EMBL" id="ACU64486.1"/>
    </source>
</evidence>
<comment type="subunit">
    <text evidence="2">Forms a 24-polypeptide structural core with octahedral symmetry.</text>
</comment>
<evidence type="ECO:0000313" key="13">
    <source>
        <dbReference type="Proteomes" id="UP000002215"/>
    </source>
</evidence>
<dbReference type="InterPro" id="IPR023213">
    <property type="entry name" value="CAT-like_dom_sf"/>
</dbReference>
<dbReference type="InterPro" id="IPR003016">
    <property type="entry name" value="2-oxoA_DH_lipoyl-BS"/>
</dbReference>
<dbReference type="InterPro" id="IPR011053">
    <property type="entry name" value="Single_hybrid_motif"/>
</dbReference>
<dbReference type="PROSITE" id="PS00189">
    <property type="entry name" value="LIPOYL"/>
    <property type="match status" value="2"/>
</dbReference>
<name>A0A979GBN7_CHIPD</name>
<dbReference type="Gene3D" id="4.10.320.10">
    <property type="entry name" value="E3-binding domain"/>
    <property type="match status" value="1"/>
</dbReference>
<protein>
    <recommendedName>
        <fullName evidence="8">Acetyltransferase component of pyruvate dehydrogenase complex</fullName>
        <ecNumber evidence="8">2.3.1.12</ecNumber>
    </recommendedName>
</protein>
<dbReference type="InterPro" id="IPR036625">
    <property type="entry name" value="E3-bd_dom_sf"/>
</dbReference>
<evidence type="ECO:0000256" key="8">
    <source>
        <dbReference type="RuleBase" id="RU361137"/>
    </source>
</evidence>
<comment type="cofactor">
    <cofactor evidence="8">
        <name>(R)-lipoate</name>
        <dbReference type="ChEBI" id="CHEBI:83088"/>
    </cofactor>
    <text evidence="8">Binds 2 lipoyl cofactors covalently.</text>
</comment>
<sequence length="546" mass="56996">MAEVIRMPLLSDTMTEGVIAEWHKKVGDTVKADDVIAEVETDKATMEVMGYVEGTLLYIGVEKGKAAKVNEIIAIVGKPGEDYKSLLGGGNNNGQAAPEAKPAAQEASAPAPAASTADSAAVAEALKNATVIRMPLLSDTMTEGKIVAWNKKVGDTVKSDDVLAEVETDKATMEVIGYADGELLYVGVKEGDAAKVNGIIAIVGKKGTNVDVILAAEGTGGAKPAAQAAPAATPAASAAPAATPEVSENKDGGRVKASPLAKKLAEEKGIDINKVTGSGDGGRIVKKDVDSFVPSAAPAAAAKPGAAPAAKAAAFAPAGQEGHTDIQLSQMRKVIAKRLSESKFSAPHFYLKVDINMDKAIEARKAINEVSPVKISFNDMVIKASALALRQHPDVNSSWMGDFIRQNHHVHIGSAVAIEDGLIVPVIRFADQKSLSQIAADAKELYDKAKNKKLQPQDFSGNTFTISNLGMMGIDEFTAIINPPDSAILAVGGIKETVVSEKGQFKAVNIMKLTLSCDHRSVDGAVGARFLATLKSYLENPVTMLV</sequence>